<sequence>MPKKSLKAAFNAACNRFFELAKEWENARSVPWDAVDDARQAVLNARDDLQGAQLTPDEWDDVIQDIIAVSDTHERLKPPSP</sequence>
<dbReference type="EMBL" id="CP002382">
    <property type="protein sequence ID" value="AEP09015.1"/>
    <property type="molecule type" value="Genomic_DNA"/>
</dbReference>
<dbReference type="Proteomes" id="UP000009286">
    <property type="component" value="Chromosome"/>
</dbReference>
<dbReference type="HOGENOM" id="CLU_2569928_0_0_5"/>
<keyword evidence="2" id="KW-1185">Reference proteome</keyword>
<evidence type="ECO:0000313" key="2">
    <source>
        <dbReference type="Proteomes" id="UP000009286"/>
    </source>
</evidence>
<proteinExistence type="predicted"/>
<gene>
    <name evidence="1" type="ordered locus">MICA_681</name>
</gene>
<dbReference type="OrthoDB" id="9841370at2"/>
<reference evidence="1 2" key="1">
    <citation type="journal article" date="2011" name="BMC Genomics">
        <title>Genomic insights into an obligate epibiotic bacterial predator: Micavibrio aeruginosavorus ARL-13.</title>
        <authorList>
            <person name="Wang Z."/>
            <person name="Kadouri D."/>
            <person name="Wu M."/>
        </authorList>
    </citation>
    <scope>NUCLEOTIDE SEQUENCE [LARGE SCALE GENOMIC DNA]</scope>
    <source>
        <strain evidence="1 2">ARL-13</strain>
    </source>
</reference>
<accession>G2KPB4</accession>
<dbReference type="AlphaFoldDB" id="G2KPB4"/>
<protein>
    <submittedName>
        <fullName evidence="1">Uncharacterized protein</fullName>
    </submittedName>
</protein>
<dbReference type="KEGG" id="mai:MICA_681"/>
<dbReference type="RefSeq" id="WP_014102238.1">
    <property type="nucleotide sequence ID" value="NC_016026.1"/>
</dbReference>
<organism evidence="1 2">
    <name type="scientific">Micavibrio aeruginosavorus (strain ARL-13)</name>
    <dbReference type="NCBI Taxonomy" id="856793"/>
    <lineage>
        <taxon>Bacteria</taxon>
        <taxon>Pseudomonadati</taxon>
        <taxon>Bdellovibrionota</taxon>
        <taxon>Bdellovibrionia</taxon>
        <taxon>Bdellovibrionales</taxon>
        <taxon>Pseudobdellovibrionaceae</taxon>
        <taxon>Micavibrio</taxon>
    </lineage>
</organism>
<name>G2KPB4_MICAA</name>
<evidence type="ECO:0000313" key="1">
    <source>
        <dbReference type="EMBL" id="AEP09015.1"/>
    </source>
</evidence>